<reference evidence="4" key="1">
    <citation type="submission" date="2021-04" db="EMBL/GenBank/DDBJ databases">
        <authorList>
            <consortium name="Wellcome Sanger Institute Data Sharing"/>
        </authorList>
    </citation>
    <scope>NUCLEOTIDE SEQUENCE [LARGE SCALE GENOMIC DNA]</scope>
</reference>
<dbReference type="PROSITE" id="PS50105">
    <property type="entry name" value="SAM_DOMAIN"/>
    <property type="match status" value="2"/>
</dbReference>
<dbReference type="Proteomes" id="UP000472264">
    <property type="component" value="Chromosome 4"/>
</dbReference>
<evidence type="ECO:0000313" key="4">
    <source>
        <dbReference type="Ensembl" id="ENSENLP00000030922.1"/>
    </source>
</evidence>
<dbReference type="PANTHER" id="PTHR16155:SF18">
    <property type="entry name" value="STERILE ALPHA MOTIF DOMAIN-CONTAINING PROTEIN 9-LIKE"/>
    <property type="match status" value="1"/>
</dbReference>
<dbReference type="Pfam" id="PF00536">
    <property type="entry name" value="SAM_1"/>
    <property type="match status" value="2"/>
</dbReference>
<dbReference type="InterPro" id="IPR001660">
    <property type="entry name" value="SAM"/>
</dbReference>
<dbReference type="OrthoDB" id="2337140at2759"/>
<reference evidence="4" key="3">
    <citation type="submission" date="2025-09" db="UniProtKB">
        <authorList>
            <consortium name="Ensembl"/>
        </authorList>
    </citation>
    <scope>IDENTIFICATION</scope>
</reference>
<accession>A0A665VI52</accession>
<dbReference type="OMA" id="CNGRNDL"/>
<feature type="domain" description="SAM" evidence="2">
    <location>
        <begin position="91"/>
        <end position="137"/>
    </location>
</feature>
<evidence type="ECO:0000259" key="3">
    <source>
        <dbReference type="PROSITE" id="PS50824"/>
    </source>
</evidence>
<dbReference type="Gene3D" id="1.10.150.50">
    <property type="entry name" value="Transcription Factor, Ets-1"/>
    <property type="match status" value="2"/>
</dbReference>
<evidence type="ECO:0000313" key="5">
    <source>
        <dbReference type="Proteomes" id="UP000472264"/>
    </source>
</evidence>
<dbReference type="InterPro" id="IPR011029">
    <property type="entry name" value="DEATH-like_dom_sf"/>
</dbReference>
<sequence length="1536" mass="178200">MSSSTGKTHFKQWTKEDVHRWLTTEVKVQGTCADIFVEEDISGDSLDDFEKTDILELGIKHGPAVKIRSYLESLKNGSQHESEYPEYVKNWTKEQVSQWLVQHVNTYSKYVERLQEEDVSGDCLVCFKKQDLQDLDLKSGPAVKILAELRRLKGKPEPTLNPTVHTSTDRVQSPESIQPQRKETKLPSSCDKMKPKRDEPEKTQLLFGKTSAREEIQKPEQQKLDIKRKEAVVTAVQPDGPKITEEIKETLDNLTKDQLKMFHFYLEKYEMSRKKPIPWGKLQDKDTMDTTTLMTGHYGENGALKAAVDVLKKINQCELSDQLEKKFGLLTQQGGSTDLLKKEANQGEKLKNLLTCGGNSLDTYDRFIIVVNKSSPEQVQDLQFLCNLKLFCVLDFDPKSVAEGGLCHSYRESRVANLHTPSQYQGPTHSVIKSLNLYKQTSWVFCNGRHDLDDESNKELDYKNWLRKSCRDVEQLVSFICNPEVLPHSRNLIIFLLLSAVDTEKEPIFDTYKSFIKNTDEKNIITICESQSSYKKWRELIKEKCDFDIDHLSINELTLSEINGTVMALGPLNRSSARLLPSSGSSAIVLKQKDEDFMTALDILCLNQCENIHEENSPEFHDFRIKTEEEFYRGGKVRWWNFYFCDKDKETTFVKRDKYENVKTMIRNELRNSNRVALLNLFHDPGCGGTTLAMHVMWDLRKELRCAVLKDNALPKEEVAIQVRRFMTLESENTSPVLLLVDDSKETENAYELVNWIHKSAVDDSLSINMDDAKNCKVIVLNCVRSNNPREQYRQHSPTQSQFITASLTQKEQNEFEKKLKELQETHDKPENFYSFMIMKSNFNEQYIKDLVCNKLEKFDFSTKEAQLFAFLALLNTYVAESEISLSLSEDFFGMKMFHWKEDSVLDRMKPYSHFLIIDTVEEWGGYKGIRILHHSIASACLEELEKSYYLKRSNIVKEILHCDLFFSAGVVKHRFVDSVQQMLIKRERRKDGDDREQFSPLINKIHSQEGRQTIQEIFAKASSRFVTSVSLPQALARYLYINERDFPEALSWAEKAKNIKENPYTLDTIGQVHKSNLKSNLHREKQETSPNPENLDTNIKIAENAIRAFKRAQELANTEEEPEEEAGDDESEDYPRKSYNVYGYVGVLEIAFLVFEMLSRLPFFEESDPAKKKYLQSFLQSMIPITSVYRTRTALNNTYEDIIKEHEQFLLNLKTEVKETFDLLDCYFTYIKGINSEFDSRNRWTICGHFKKYVTLFCTTPEEVKQERQRNPNLNLKINIEERRLFLVERQADTFAGILQYLDKDAKEIERITECYAFLQQQQCDNKKQKTKETINYMMSSIILYLLKPKSKHVKNCRNLLELLLQTLQNVGLAYPFPDPYYLALLLLWPSPSQINPEIGTYVKAIRNSSRKFLTPLFRNRGTVAHLYLGKEKGLKRLVSKPQLDENFKKLHRDTLAKLWRNGDIFKDTAIISRLHRVTGTIEQGEVFANYDKLKILVRPARVAAIRTGFSTEKVSFYLGFAINGPLAYDIQYEN</sequence>
<dbReference type="GO" id="GO:0005737">
    <property type="term" value="C:cytoplasm"/>
    <property type="evidence" value="ECO:0007669"/>
    <property type="project" value="TreeGrafter"/>
</dbReference>
<dbReference type="RefSeq" id="XP_029356830.1">
    <property type="nucleotide sequence ID" value="XM_029500970.1"/>
</dbReference>
<reference evidence="4" key="2">
    <citation type="submission" date="2025-08" db="UniProtKB">
        <authorList>
            <consortium name="Ensembl"/>
        </authorList>
    </citation>
    <scope>IDENTIFICATION</scope>
</reference>
<feature type="domain" description="SAM" evidence="2">
    <location>
        <begin position="13"/>
        <end position="59"/>
    </location>
</feature>
<dbReference type="InParanoid" id="A0A665VI52"/>
<organism evidence="4 5">
    <name type="scientific">Echeneis naucrates</name>
    <name type="common">Live sharksucker</name>
    <dbReference type="NCBI Taxonomy" id="173247"/>
    <lineage>
        <taxon>Eukaryota</taxon>
        <taxon>Metazoa</taxon>
        <taxon>Chordata</taxon>
        <taxon>Craniata</taxon>
        <taxon>Vertebrata</taxon>
        <taxon>Euteleostomi</taxon>
        <taxon>Actinopterygii</taxon>
        <taxon>Neopterygii</taxon>
        <taxon>Teleostei</taxon>
        <taxon>Neoteleostei</taxon>
        <taxon>Acanthomorphata</taxon>
        <taxon>Carangaria</taxon>
        <taxon>Carangiformes</taxon>
        <taxon>Echeneidae</taxon>
        <taxon>Echeneis</taxon>
    </lineage>
</organism>
<protein>
    <submittedName>
        <fullName evidence="4">Sterile alpha motif domain-containing protein 9-like</fullName>
    </submittedName>
</protein>
<dbReference type="SMART" id="SM01289">
    <property type="entry name" value="PYRIN"/>
    <property type="match status" value="1"/>
</dbReference>
<dbReference type="PANTHER" id="PTHR16155">
    <property type="entry name" value="DED DOMAIN-CONTAINING PROTEIN"/>
    <property type="match status" value="1"/>
</dbReference>
<dbReference type="GeneID" id="115042617"/>
<evidence type="ECO:0000256" key="1">
    <source>
        <dbReference type="SAM" id="MobiDB-lite"/>
    </source>
</evidence>
<gene>
    <name evidence="4" type="primary">LOC115042617</name>
</gene>
<dbReference type="SUPFAM" id="SSF47986">
    <property type="entry name" value="DEATH domain"/>
    <property type="match status" value="1"/>
</dbReference>
<dbReference type="InterPro" id="IPR013761">
    <property type="entry name" value="SAM/pointed_sf"/>
</dbReference>
<dbReference type="Gene3D" id="1.10.533.10">
    <property type="entry name" value="Death Domain, Fas"/>
    <property type="match status" value="1"/>
</dbReference>
<dbReference type="Ensembl" id="ENSENLT00000031825.1">
    <property type="protein sequence ID" value="ENSENLP00000030922.1"/>
    <property type="gene ID" value="ENSENLG00000013700.1"/>
</dbReference>
<dbReference type="InterPro" id="IPR004020">
    <property type="entry name" value="DAPIN"/>
</dbReference>
<feature type="compositionally biased region" description="Polar residues" evidence="1">
    <location>
        <begin position="160"/>
        <end position="179"/>
    </location>
</feature>
<feature type="domain" description="Pyrin" evidence="3">
    <location>
        <begin position="247"/>
        <end position="325"/>
    </location>
</feature>
<feature type="compositionally biased region" description="Acidic residues" evidence="1">
    <location>
        <begin position="1118"/>
        <end position="1133"/>
    </location>
</feature>
<dbReference type="PROSITE" id="PS50824">
    <property type="entry name" value="DAPIN"/>
    <property type="match status" value="1"/>
</dbReference>
<feature type="region of interest" description="Disordered" evidence="1">
    <location>
        <begin position="154"/>
        <end position="201"/>
    </location>
</feature>
<feature type="region of interest" description="Disordered" evidence="1">
    <location>
        <begin position="1115"/>
        <end position="1135"/>
    </location>
</feature>
<evidence type="ECO:0000259" key="2">
    <source>
        <dbReference type="PROSITE" id="PS50105"/>
    </source>
</evidence>
<name>A0A665VI52_ECHNA</name>
<dbReference type="SUPFAM" id="SSF47769">
    <property type="entry name" value="SAM/Pointed domain"/>
    <property type="match status" value="2"/>
</dbReference>
<dbReference type="Pfam" id="PF02758">
    <property type="entry name" value="PYRIN"/>
    <property type="match status" value="1"/>
</dbReference>
<dbReference type="SMART" id="SM00454">
    <property type="entry name" value="SAM"/>
    <property type="match status" value="2"/>
</dbReference>
<keyword evidence="5" id="KW-1185">Reference proteome</keyword>
<feature type="compositionally biased region" description="Basic and acidic residues" evidence="1">
    <location>
        <begin position="180"/>
        <end position="201"/>
    </location>
</feature>
<proteinExistence type="predicted"/>